<feature type="compositionally biased region" description="Basic and acidic residues" evidence="1">
    <location>
        <begin position="208"/>
        <end position="221"/>
    </location>
</feature>
<feature type="compositionally biased region" description="Polar residues" evidence="1">
    <location>
        <begin position="172"/>
        <end position="207"/>
    </location>
</feature>
<dbReference type="InterPro" id="IPR016549">
    <property type="entry name" value="UCP009193"/>
</dbReference>
<evidence type="ECO:0000313" key="2">
    <source>
        <dbReference type="EMBL" id="KAL1536666.1"/>
    </source>
</evidence>
<protein>
    <recommendedName>
        <fullName evidence="4">Holocarboxylase synthetase</fullName>
    </recommendedName>
</protein>
<dbReference type="EMBL" id="JBEAFC010000011">
    <property type="protein sequence ID" value="KAL1536666.1"/>
    <property type="molecule type" value="Genomic_DNA"/>
</dbReference>
<evidence type="ECO:0008006" key="4">
    <source>
        <dbReference type="Google" id="ProtNLM"/>
    </source>
</evidence>
<sequence>MAKKRKSDATRLDEVDRGMHTAFCGAANSLSQLYSQAVNHQRLSFHAGERHAMEKLCSWLLRQQENGIRVMPGDILAYVQNELDFGMEDTPSLPLLTQQLSQTAMQSAPLLTQQLSQTAMQSAHTGIPVSSNVFGPTSAGQGLRSSSSDQPKNTVFSNALSSPVRRSLQHYHLSQGSQCASNNAARSNDYSGNQTRDLNPPSSNDTSMEMHADSPGHDSPY</sequence>
<dbReference type="PIRSF" id="PIRSF009193">
    <property type="entry name" value="UCP009193"/>
    <property type="match status" value="1"/>
</dbReference>
<feature type="region of interest" description="Disordered" evidence="1">
    <location>
        <begin position="171"/>
        <end position="221"/>
    </location>
</feature>
<evidence type="ECO:0000313" key="3">
    <source>
        <dbReference type="Proteomes" id="UP001567538"/>
    </source>
</evidence>
<evidence type="ECO:0000256" key="1">
    <source>
        <dbReference type="SAM" id="MobiDB-lite"/>
    </source>
</evidence>
<dbReference type="PANTHER" id="PTHR33675:SF1">
    <property type="entry name" value="HOLOCARBOXYLASE SYNTHETASE"/>
    <property type="match status" value="1"/>
</dbReference>
<gene>
    <name evidence="2" type="ORF">AAHA92_29277</name>
</gene>
<dbReference type="AlphaFoldDB" id="A0ABD1G0T3"/>
<organism evidence="2 3">
    <name type="scientific">Salvia divinorum</name>
    <name type="common">Maria pastora</name>
    <name type="synonym">Diviner's sage</name>
    <dbReference type="NCBI Taxonomy" id="28513"/>
    <lineage>
        <taxon>Eukaryota</taxon>
        <taxon>Viridiplantae</taxon>
        <taxon>Streptophyta</taxon>
        <taxon>Embryophyta</taxon>
        <taxon>Tracheophyta</taxon>
        <taxon>Spermatophyta</taxon>
        <taxon>Magnoliopsida</taxon>
        <taxon>eudicotyledons</taxon>
        <taxon>Gunneridae</taxon>
        <taxon>Pentapetalae</taxon>
        <taxon>asterids</taxon>
        <taxon>lamiids</taxon>
        <taxon>Lamiales</taxon>
        <taxon>Lamiaceae</taxon>
        <taxon>Nepetoideae</taxon>
        <taxon>Mentheae</taxon>
        <taxon>Salviinae</taxon>
        <taxon>Salvia</taxon>
        <taxon>Salvia subgen. Calosphace</taxon>
    </lineage>
</organism>
<comment type="caution">
    <text evidence="2">The sequence shown here is derived from an EMBL/GenBank/DDBJ whole genome shotgun (WGS) entry which is preliminary data.</text>
</comment>
<keyword evidence="3" id="KW-1185">Reference proteome</keyword>
<reference evidence="2 3" key="1">
    <citation type="submission" date="2024-06" db="EMBL/GenBank/DDBJ databases">
        <title>A chromosome level genome sequence of Diviner's sage (Salvia divinorum).</title>
        <authorList>
            <person name="Ford S.A."/>
            <person name="Ro D.-K."/>
            <person name="Ness R.W."/>
            <person name="Phillips M.A."/>
        </authorList>
    </citation>
    <scope>NUCLEOTIDE SEQUENCE [LARGE SCALE GENOMIC DNA]</scope>
    <source>
        <strain evidence="2">SAF-2024a</strain>
        <tissue evidence="2">Leaf</tissue>
    </source>
</reference>
<dbReference type="Proteomes" id="UP001567538">
    <property type="component" value="Unassembled WGS sequence"/>
</dbReference>
<feature type="region of interest" description="Disordered" evidence="1">
    <location>
        <begin position="127"/>
        <end position="156"/>
    </location>
</feature>
<dbReference type="PANTHER" id="PTHR33675">
    <property type="entry name" value="NUCLEAR RECEPTOR FAMILY 2 GROUP C PROTEIN"/>
    <property type="match status" value="1"/>
</dbReference>
<name>A0ABD1G0T3_SALDI</name>
<proteinExistence type="predicted"/>
<accession>A0ABD1G0T3</accession>